<keyword evidence="1" id="KW-0472">Membrane</keyword>
<evidence type="ECO:0000256" key="1">
    <source>
        <dbReference type="SAM" id="Phobius"/>
    </source>
</evidence>
<gene>
    <name evidence="3" type="ORF">SteCoe_17583</name>
</gene>
<proteinExistence type="predicted"/>
<evidence type="ECO:0008006" key="5">
    <source>
        <dbReference type="Google" id="ProtNLM"/>
    </source>
</evidence>
<dbReference type="SUPFAM" id="SSF49899">
    <property type="entry name" value="Concanavalin A-like lectins/glucanases"/>
    <property type="match status" value="1"/>
</dbReference>
<evidence type="ECO:0000313" key="3">
    <source>
        <dbReference type="EMBL" id="OMJ81882.1"/>
    </source>
</evidence>
<dbReference type="InterPro" id="IPR013320">
    <property type="entry name" value="ConA-like_dom_sf"/>
</dbReference>
<protein>
    <recommendedName>
        <fullName evidence="5">TNFR-Cys domain-containing protein</fullName>
    </recommendedName>
</protein>
<feature type="transmembrane region" description="Helical" evidence="1">
    <location>
        <begin position="1199"/>
        <end position="1218"/>
    </location>
</feature>
<feature type="transmembrane region" description="Helical" evidence="1">
    <location>
        <begin position="1230"/>
        <end position="1255"/>
    </location>
</feature>
<feature type="transmembrane region" description="Helical" evidence="1">
    <location>
        <begin position="1288"/>
        <end position="1307"/>
    </location>
</feature>
<keyword evidence="4" id="KW-1185">Reference proteome</keyword>
<dbReference type="Gene3D" id="2.10.220.10">
    <property type="entry name" value="Hormone Receptor, Insulin-like Growth Factor Receptor 1, Chain A, domain 2"/>
    <property type="match status" value="1"/>
</dbReference>
<feature type="transmembrane region" description="Helical" evidence="1">
    <location>
        <begin position="1313"/>
        <end position="1330"/>
    </location>
</feature>
<sequence length="1442" mass="162442">MFTVLVLVLTQIWCSTGDILSLSTFSNIGGYVNFVVSVLDINNTIISISGVNIYVYQDPSGVLEGISWNIITTNGTANGLLVYCYEENFSLVAESPGYTSAKSTSIINMNGCHLAPKIDVNSTTVHTNEYIAIDALIMDEYGYVPFSYFFFELVDLEGSTFNSLYQGYAIGEIASTQITFSTPGIKKILVIFDGWVSFLFSIVVSDCINTLEITFPNGFVIITQPLYTLMTFSVQVNILDSITGVLITDGTYDITIDSLPSGINSMSTGATLVTASTTLGTVTINDLYFIRNGHFTITAAYSQYCIGASIQIPVYDNALKISFTSALPSNTTCFFDILVEAYNSDLTVKLTNIYYYVKLILEPSGRIMSEGYTETNEIRFTNLSITTQGEFYLKAVSYNFANAKSDLLDIHNKFYWSITVNASNYILINFDKELSESLTSSDFSLKFNTNSDIIAIFIEESNQNYIYFTYSIKDINAYTSFTLEVIKSNLMSTTAEYFDYTVESATLNPFKKICNNSEYYDPNSSHCIACNENCLECFGPEYYDCYKCKNFLLEGICISECPLGFKNQSSECLPDISKTKIISFPFEGVGNQFYDEIYDIKAVGVTKNSSRRLTDQFYDEIYDIKAVGVTKNSSRRLTETLPYSVYLRGIYFPGESALKIEFSDQKLFSSNFSVSLWLKSECANATLLAKYSGQKTIFKIDIENYFLRVIIEINDILYSLTSSIALDLGWNHLLIAYNSSLGLSIAINDAEEDPIFFTKLPYLDASNSTLYIGSDSLFENAYSGFIYNIDIYRIKPNVSELVESSCQGCSFCPKKKSCIPSCDIGQYYDSSYKKCSSCPKECPDVCKSSDSCSLCADDNCTSCKTYEKNSCIECVPELEVIDYLCYPCTYGFYYSYSTSHCEVCPKLCLNCTSETNCLDCKENSSLNSKSECVCDMGYSLFDTCVRKKFDVIITLSQENVATLIFEEALNSSLKDSQLEISIDKKKVSFTISSDILSTYYITPEISDKVTKSSSLNITIFKNLVSVNNALFNGKQFVASLFVTDELIAEKKLEVKAKAAKATAKTGSTAGVSAALGISFMNFDPTSLFDFLNTAEMFYAVYLMNLNTNKVLSEFLLGLRIQDLLPNAYSYTVDFFEGEKMPIKFQKLGFKRNLVLINGGGQLTTLTIFVALWFIVFLFSKLEIFKPKLEKVLNTFKYSIFLRFWLQTYFELAIVSIFGLKYNKFANPTQIADAVVCLLIIAFQIFILIVMIYSILKRRRLSDENEIKEFEKKFSTFFDEFKSTGLSMWMFYVLYIIRRTLLVFSYLFIDDGSLQLAICISLCLTMPLYAITSRCFKSISQTIYHFLNELLIAAYYCIILVAEVSENQIMSESMANICIKIIIAAWALNIFTSLSDTIFNIIKKIKKCIEKHRDKRNTEVDMSKAKNEMHMNTTKNIPNETMG</sequence>
<evidence type="ECO:0000313" key="4">
    <source>
        <dbReference type="Proteomes" id="UP000187209"/>
    </source>
</evidence>
<feature type="signal peptide" evidence="2">
    <location>
        <begin position="1"/>
        <end position="17"/>
    </location>
</feature>
<keyword evidence="1" id="KW-0812">Transmembrane</keyword>
<name>A0A1R2BYK8_9CILI</name>
<feature type="transmembrane region" description="Helical" evidence="1">
    <location>
        <begin position="1373"/>
        <end position="1393"/>
    </location>
</feature>
<feature type="chain" id="PRO_5010309137" description="TNFR-Cys domain-containing protein" evidence="2">
    <location>
        <begin position="18"/>
        <end position="1442"/>
    </location>
</feature>
<dbReference type="InterPro" id="IPR009030">
    <property type="entry name" value="Growth_fac_rcpt_cys_sf"/>
</dbReference>
<comment type="caution">
    <text evidence="3">The sequence shown here is derived from an EMBL/GenBank/DDBJ whole genome shotgun (WGS) entry which is preliminary data.</text>
</comment>
<dbReference type="OrthoDB" id="327167at2759"/>
<dbReference type="EMBL" id="MPUH01000363">
    <property type="protein sequence ID" value="OMJ81882.1"/>
    <property type="molecule type" value="Genomic_DNA"/>
</dbReference>
<dbReference type="CDD" id="cd00064">
    <property type="entry name" value="FU"/>
    <property type="match status" value="1"/>
</dbReference>
<dbReference type="SUPFAM" id="SSF57184">
    <property type="entry name" value="Growth factor receptor domain"/>
    <property type="match status" value="2"/>
</dbReference>
<keyword evidence="1" id="KW-1133">Transmembrane helix</keyword>
<feature type="transmembrane region" description="Helical" evidence="1">
    <location>
        <begin position="1153"/>
        <end position="1178"/>
    </location>
</feature>
<dbReference type="InterPro" id="IPR006212">
    <property type="entry name" value="Furin_repeat"/>
</dbReference>
<keyword evidence="2" id="KW-0732">Signal</keyword>
<evidence type="ECO:0000256" key="2">
    <source>
        <dbReference type="SAM" id="SignalP"/>
    </source>
</evidence>
<dbReference type="SMART" id="SM00261">
    <property type="entry name" value="FU"/>
    <property type="match status" value="3"/>
</dbReference>
<accession>A0A1R2BYK8</accession>
<feature type="transmembrane region" description="Helical" evidence="1">
    <location>
        <begin position="1342"/>
        <end position="1361"/>
    </location>
</feature>
<dbReference type="Gene3D" id="2.60.120.200">
    <property type="match status" value="1"/>
</dbReference>
<dbReference type="Proteomes" id="UP000187209">
    <property type="component" value="Unassembled WGS sequence"/>
</dbReference>
<organism evidence="3 4">
    <name type="scientific">Stentor coeruleus</name>
    <dbReference type="NCBI Taxonomy" id="5963"/>
    <lineage>
        <taxon>Eukaryota</taxon>
        <taxon>Sar</taxon>
        <taxon>Alveolata</taxon>
        <taxon>Ciliophora</taxon>
        <taxon>Postciliodesmatophora</taxon>
        <taxon>Heterotrichea</taxon>
        <taxon>Heterotrichida</taxon>
        <taxon>Stentoridae</taxon>
        <taxon>Stentor</taxon>
    </lineage>
</organism>
<reference evidence="3 4" key="1">
    <citation type="submission" date="2016-11" db="EMBL/GenBank/DDBJ databases">
        <title>The macronuclear genome of Stentor coeruleus: a giant cell with tiny introns.</title>
        <authorList>
            <person name="Slabodnick M."/>
            <person name="Ruby J.G."/>
            <person name="Reiff S.B."/>
            <person name="Swart E.C."/>
            <person name="Gosai S."/>
            <person name="Prabakaran S."/>
            <person name="Witkowska E."/>
            <person name="Larue G.E."/>
            <person name="Fisher S."/>
            <person name="Freeman R.M."/>
            <person name="Gunawardena J."/>
            <person name="Chu W."/>
            <person name="Stover N.A."/>
            <person name="Gregory B.D."/>
            <person name="Nowacki M."/>
            <person name="Derisi J."/>
            <person name="Roy S.W."/>
            <person name="Marshall W.F."/>
            <person name="Sood P."/>
        </authorList>
    </citation>
    <scope>NUCLEOTIDE SEQUENCE [LARGE SCALE GENOMIC DNA]</scope>
    <source>
        <strain evidence="3">WM001</strain>
    </source>
</reference>